<dbReference type="InterPro" id="IPR017853">
    <property type="entry name" value="GH"/>
</dbReference>
<dbReference type="EC" id="3.2.1.93" evidence="4"/>
<evidence type="ECO:0000259" key="5">
    <source>
        <dbReference type="SMART" id="SM00642"/>
    </source>
</evidence>
<evidence type="ECO:0000256" key="2">
    <source>
        <dbReference type="ARBA" id="ARBA00022801"/>
    </source>
</evidence>
<reference evidence="6 7" key="1">
    <citation type="submission" date="2017-05" db="EMBL/GenBank/DDBJ databases">
        <title>Vagococcus spp. assemblies.</title>
        <authorList>
            <person name="Gulvik C.A."/>
        </authorList>
    </citation>
    <scope>NUCLEOTIDE SEQUENCE [LARGE SCALE GENOMIC DNA]</scope>
    <source>
        <strain evidence="6 7">SS1994</strain>
    </source>
</reference>
<dbReference type="SMART" id="SM00642">
    <property type="entry name" value="Aamy"/>
    <property type="match status" value="1"/>
</dbReference>
<feature type="domain" description="Glycosyl hydrolase family 13 catalytic" evidence="5">
    <location>
        <begin position="10"/>
        <end position="406"/>
    </location>
</feature>
<organism evidence="6 7">
    <name type="scientific">Vagococcus bubulae</name>
    <dbReference type="NCBI Taxonomy" id="1977868"/>
    <lineage>
        <taxon>Bacteria</taxon>
        <taxon>Bacillati</taxon>
        <taxon>Bacillota</taxon>
        <taxon>Bacilli</taxon>
        <taxon>Lactobacillales</taxon>
        <taxon>Enterococcaceae</taxon>
        <taxon>Vagococcus</taxon>
    </lineage>
</organism>
<dbReference type="PANTHER" id="PTHR10357:SF217">
    <property type="entry name" value="TREHALOSE-6-PHOSPHATE HYDROLASE"/>
    <property type="match status" value="1"/>
</dbReference>
<dbReference type="GO" id="GO:0008788">
    <property type="term" value="F:alpha,alpha-phosphotrehalase activity"/>
    <property type="evidence" value="ECO:0007669"/>
    <property type="project" value="UniProtKB-UniRule"/>
</dbReference>
<evidence type="ECO:0000256" key="3">
    <source>
        <dbReference type="ARBA" id="ARBA00023295"/>
    </source>
</evidence>
<dbReference type="Pfam" id="PF23915">
    <property type="entry name" value="SusG_C"/>
    <property type="match status" value="1"/>
</dbReference>
<dbReference type="InterPro" id="IPR012769">
    <property type="entry name" value="Trehalose_TreC"/>
</dbReference>
<dbReference type="GO" id="GO:0004556">
    <property type="term" value="F:alpha-amylase activity"/>
    <property type="evidence" value="ECO:0007669"/>
    <property type="project" value="TreeGrafter"/>
</dbReference>
<comment type="caution">
    <text evidence="6">The sequence shown here is derived from an EMBL/GenBank/DDBJ whole genome shotgun (WGS) entry which is preliminary data.</text>
</comment>
<dbReference type="Pfam" id="PF00128">
    <property type="entry name" value="Alpha-amylase"/>
    <property type="match status" value="1"/>
</dbReference>
<dbReference type="EMBL" id="NGJT01000007">
    <property type="protein sequence ID" value="RST94643.1"/>
    <property type="molecule type" value="Genomic_DNA"/>
</dbReference>
<dbReference type="GO" id="GO:0005993">
    <property type="term" value="P:trehalose catabolic process"/>
    <property type="evidence" value="ECO:0007669"/>
    <property type="project" value="InterPro"/>
</dbReference>
<comment type="similarity">
    <text evidence="1">Belongs to the glycosyl hydrolase 13 family.</text>
</comment>
<keyword evidence="3" id="KW-0326">Glycosidase</keyword>
<protein>
    <recommendedName>
        <fullName evidence="4">Alpha,alpha-phosphotrehalase</fullName>
        <ecNumber evidence="4">3.2.1.93</ecNumber>
    </recommendedName>
</protein>
<dbReference type="InterPro" id="IPR056300">
    <property type="entry name" value="SusG-like_C"/>
</dbReference>
<dbReference type="Gene3D" id="2.60.40.1180">
    <property type="entry name" value="Golgi alpha-mannosidase II"/>
    <property type="match status" value="1"/>
</dbReference>
<dbReference type="AlphaFoldDB" id="A0A429ZLU4"/>
<evidence type="ECO:0000313" key="6">
    <source>
        <dbReference type="EMBL" id="RST94643.1"/>
    </source>
</evidence>
<gene>
    <name evidence="6" type="ORF">CBF36_05415</name>
</gene>
<dbReference type="NCBIfam" id="NF008183">
    <property type="entry name" value="PRK10933.1"/>
    <property type="match status" value="1"/>
</dbReference>
<accession>A0A429ZLU4</accession>
<keyword evidence="2" id="KW-0378">Hydrolase</keyword>
<dbReference type="Gene3D" id="3.90.400.10">
    <property type="entry name" value="Oligo-1,6-glucosidase, Domain 2"/>
    <property type="match status" value="1"/>
</dbReference>
<dbReference type="Proteomes" id="UP000288490">
    <property type="component" value="Unassembled WGS sequence"/>
</dbReference>
<proteinExistence type="inferred from homology"/>
<dbReference type="NCBIfam" id="TIGR02403">
    <property type="entry name" value="trehalose_treC"/>
    <property type="match status" value="1"/>
</dbReference>
<evidence type="ECO:0000256" key="1">
    <source>
        <dbReference type="ARBA" id="ARBA00008061"/>
    </source>
</evidence>
<dbReference type="SUPFAM" id="SSF51445">
    <property type="entry name" value="(Trans)glycosidases"/>
    <property type="match status" value="1"/>
</dbReference>
<evidence type="ECO:0000313" key="7">
    <source>
        <dbReference type="Proteomes" id="UP000288490"/>
    </source>
</evidence>
<name>A0A429ZLU4_9ENTE</name>
<dbReference type="OrthoDB" id="9805159at2"/>
<dbReference type="FunFam" id="3.20.20.80:FF:000064">
    <property type="entry name" value="Oligo-1,6-glucosidase"/>
    <property type="match status" value="1"/>
</dbReference>
<dbReference type="InterPro" id="IPR013780">
    <property type="entry name" value="Glyco_hydro_b"/>
</dbReference>
<dbReference type="RefSeq" id="WP_125957300.1">
    <property type="nucleotide sequence ID" value="NZ_JAQEJV010000008.1"/>
</dbReference>
<dbReference type="Gene3D" id="3.20.20.80">
    <property type="entry name" value="Glycosidases"/>
    <property type="match status" value="1"/>
</dbReference>
<dbReference type="InterPro" id="IPR045857">
    <property type="entry name" value="O16G_dom_2"/>
</dbReference>
<dbReference type="PANTHER" id="PTHR10357">
    <property type="entry name" value="ALPHA-AMYLASE FAMILY MEMBER"/>
    <property type="match status" value="1"/>
</dbReference>
<evidence type="ECO:0000256" key="4">
    <source>
        <dbReference type="NCBIfam" id="TIGR02403"/>
    </source>
</evidence>
<dbReference type="InterPro" id="IPR006047">
    <property type="entry name" value="GH13_cat_dom"/>
</dbReference>
<dbReference type="GO" id="GO:0005737">
    <property type="term" value="C:cytoplasm"/>
    <property type="evidence" value="ECO:0007669"/>
    <property type="project" value="UniProtKB-UniRule"/>
</dbReference>
<sequence length="541" mass="63054">MSFKDKVIYQIYPKSFYDKNDDGVGDLQGIIEKLPYLETLGIDMIWLNPIYPSPQKDNGYDISNYIAIDPVFGTEDDFKELVKKARERNIEIMLDMVLNHVSIEHEWFKKAVNGDTYYQDFFILRSEPTNWESKFGGNAWSKFGKTDDYFLHLYDKTQADLNWRNPNVRKELYKVVDFWTNLGVKGLRFDVINVIGKDDILKDATDMIGKAEYTDKPIAHTFIHEMNRETFGKDPSIITVGEMSSTTIENGILYTAPEREELSMIFNFHHLKVDYKDGKKWTIMPYDFNELKSTLHEWGTGMSKGNGWNALFWNNHDQPRAINRFVDWEKYRVRGSKMLAAAIHLNRGTPYVYMGEEIGMLDPKFDELTSYQDIETHNAYAQLLEDGLSHDEAIEVIQHKSRDNSRTPMQWDSTDYAGFSIQEPWLSIGKYDDITVQNELKNGSIFSFYQKLIQLRKKYQVISMGDYEPFEVENSRIYGYIRRYETDSLLVLNNFSDAPINVTIPDEFISGNILISNVACETLEKELDIQPYQSLAIYVQK</sequence>
<keyword evidence="7" id="KW-1185">Reference proteome</keyword>
<dbReference type="SUPFAM" id="SSF51011">
    <property type="entry name" value="Glycosyl hydrolase domain"/>
    <property type="match status" value="1"/>
</dbReference>
<dbReference type="CDD" id="cd11333">
    <property type="entry name" value="AmyAc_SI_OligoGlu_DGase"/>
    <property type="match status" value="1"/>
</dbReference>